<evidence type="ECO:0000313" key="7">
    <source>
        <dbReference type="Proteomes" id="UP000540412"/>
    </source>
</evidence>
<dbReference type="InterPro" id="IPR036271">
    <property type="entry name" value="Tet_transcr_reg_TetR-rel_C_sf"/>
</dbReference>
<dbReference type="RefSeq" id="WP_040747222.1">
    <property type="nucleotide sequence ID" value="NZ_JACHIT010000002.1"/>
</dbReference>
<dbReference type="PANTHER" id="PTHR47506:SF7">
    <property type="entry name" value="TRANSCRIPTIONAL REGULATORY PROTEIN"/>
    <property type="match status" value="1"/>
</dbReference>
<keyword evidence="1" id="KW-0805">Transcription regulation</keyword>
<dbReference type="Proteomes" id="UP000540412">
    <property type="component" value="Unassembled WGS sequence"/>
</dbReference>
<dbReference type="Gene3D" id="1.10.357.10">
    <property type="entry name" value="Tetracycline Repressor, domain 2"/>
    <property type="match status" value="1"/>
</dbReference>
<dbReference type="InterPro" id="IPR009057">
    <property type="entry name" value="Homeodomain-like_sf"/>
</dbReference>
<dbReference type="Pfam" id="PF00440">
    <property type="entry name" value="TetR_N"/>
    <property type="match status" value="1"/>
</dbReference>
<keyword evidence="3" id="KW-0804">Transcription</keyword>
<keyword evidence="2 4" id="KW-0238">DNA-binding</keyword>
<evidence type="ECO:0000259" key="5">
    <source>
        <dbReference type="PROSITE" id="PS50977"/>
    </source>
</evidence>
<evidence type="ECO:0000256" key="4">
    <source>
        <dbReference type="PROSITE-ProRule" id="PRU00335"/>
    </source>
</evidence>
<dbReference type="AlphaFoldDB" id="A0A7W9UNC6"/>
<dbReference type="SUPFAM" id="SSF48498">
    <property type="entry name" value="Tetracyclin repressor-like, C-terminal domain"/>
    <property type="match status" value="1"/>
</dbReference>
<evidence type="ECO:0000256" key="3">
    <source>
        <dbReference type="ARBA" id="ARBA00023163"/>
    </source>
</evidence>
<evidence type="ECO:0000256" key="2">
    <source>
        <dbReference type="ARBA" id="ARBA00023125"/>
    </source>
</evidence>
<accession>A0A7W9UNC6</accession>
<evidence type="ECO:0000256" key="1">
    <source>
        <dbReference type="ARBA" id="ARBA00023015"/>
    </source>
</evidence>
<protein>
    <submittedName>
        <fullName evidence="6">TetR/AcrR family transcriptional repressor of nem operon</fullName>
    </submittedName>
</protein>
<comment type="caution">
    <text evidence="6">The sequence shown here is derived from an EMBL/GenBank/DDBJ whole genome shotgun (WGS) entry which is preliminary data.</text>
</comment>
<dbReference type="SUPFAM" id="SSF46689">
    <property type="entry name" value="Homeodomain-like"/>
    <property type="match status" value="1"/>
</dbReference>
<dbReference type="PROSITE" id="PS50977">
    <property type="entry name" value="HTH_TETR_2"/>
    <property type="match status" value="1"/>
</dbReference>
<dbReference type="InterPro" id="IPR001647">
    <property type="entry name" value="HTH_TetR"/>
</dbReference>
<reference evidence="6 7" key="1">
    <citation type="submission" date="2020-08" db="EMBL/GenBank/DDBJ databases">
        <title>Sequencing the genomes of 1000 actinobacteria strains.</title>
        <authorList>
            <person name="Klenk H.-P."/>
        </authorList>
    </citation>
    <scope>NUCLEOTIDE SEQUENCE [LARGE SCALE GENOMIC DNA]</scope>
    <source>
        <strain evidence="6 7">DSM 43582</strain>
    </source>
</reference>
<feature type="domain" description="HTH tetR-type" evidence="5">
    <location>
        <begin position="10"/>
        <end position="70"/>
    </location>
</feature>
<dbReference type="EMBL" id="JACHIT010000002">
    <property type="protein sequence ID" value="MBB5918690.1"/>
    <property type="molecule type" value="Genomic_DNA"/>
</dbReference>
<keyword evidence="7" id="KW-1185">Reference proteome</keyword>
<gene>
    <name evidence="6" type="ORF">BJY24_007602</name>
</gene>
<dbReference type="Gene3D" id="1.10.10.60">
    <property type="entry name" value="Homeodomain-like"/>
    <property type="match status" value="1"/>
</dbReference>
<organism evidence="6 7">
    <name type="scientific">Nocardia transvalensis</name>
    <dbReference type="NCBI Taxonomy" id="37333"/>
    <lineage>
        <taxon>Bacteria</taxon>
        <taxon>Bacillati</taxon>
        <taxon>Actinomycetota</taxon>
        <taxon>Actinomycetes</taxon>
        <taxon>Mycobacteriales</taxon>
        <taxon>Nocardiaceae</taxon>
        <taxon>Nocardia</taxon>
    </lineage>
</organism>
<proteinExistence type="predicted"/>
<dbReference type="GO" id="GO:0003677">
    <property type="term" value="F:DNA binding"/>
    <property type="evidence" value="ECO:0007669"/>
    <property type="project" value="UniProtKB-UniRule"/>
</dbReference>
<name>A0A7W9UNC6_9NOCA</name>
<feature type="DNA-binding region" description="H-T-H motif" evidence="4">
    <location>
        <begin position="33"/>
        <end position="52"/>
    </location>
</feature>
<sequence length="203" mass="21607">MPRTSRAQAESHRREVLDAAAAQVRERGTGAVTVPEVMAAAGLTHGGFYRHFRSKEDLVAQACTAAYVEKIREMEQIRADSPDGPAARRTFIERYLSPAHRDAAGQGCGIAALAGDVARTDAESPLRHAYLDGIRTMLGKLAEFGDHPAADDPEVLLELSVMAGALMLSRASADDALSGRILDAAMDFLLRGGIPAKSVPGKE</sequence>
<evidence type="ECO:0000313" key="6">
    <source>
        <dbReference type="EMBL" id="MBB5918690.1"/>
    </source>
</evidence>
<dbReference type="PANTHER" id="PTHR47506">
    <property type="entry name" value="TRANSCRIPTIONAL REGULATORY PROTEIN"/>
    <property type="match status" value="1"/>
</dbReference>
<dbReference type="PRINTS" id="PR00455">
    <property type="entry name" value="HTHTETR"/>
</dbReference>